<gene>
    <name evidence="5" type="ORF">SAMN05216456_2202</name>
</gene>
<evidence type="ECO:0000313" key="5">
    <source>
        <dbReference type="EMBL" id="SFV35665.1"/>
    </source>
</evidence>
<evidence type="ECO:0000313" key="6">
    <source>
        <dbReference type="Proteomes" id="UP000199074"/>
    </source>
</evidence>
<name>A0A1I7NLZ4_9HYPH</name>
<dbReference type="InterPro" id="IPR051081">
    <property type="entry name" value="HTH_MetalResp_TranReg"/>
</dbReference>
<dbReference type="OrthoDB" id="9804742at2"/>
<dbReference type="InterPro" id="IPR001845">
    <property type="entry name" value="HTH_ArsR_DNA-bd_dom"/>
</dbReference>
<dbReference type="Pfam" id="PF01022">
    <property type="entry name" value="HTH_5"/>
    <property type="match status" value="1"/>
</dbReference>
<reference evidence="5 6" key="1">
    <citation type="submission" date="2016-10" db="EMBL/GenBank/DDBJ databases">
        <authorList>
            <person name="de Groot N.N."/>
        </authorList>
    </citation>
    <scope>NUCLEOTIDE SEQUENCE [LARGE SCALE GENOMIC DNA]</scope>
    <source>
        <strain evidence="5 6">IPL20</strain>
    </source>
</reference>
<evidence type="ECO:0000259" key="4">
    <source>
        <dbReference type="PROSITE" id="PS50987"/>
    </source>
</evidence>
<protein>
    <submittedName>
        <fullName evidence="5">DNA-binding transcriptional regulator, ArsR family</fullName>
    </submittedName>
</protein>
<dbReference type="STRING" id="429728.SAMN05216456_2202"/>
<keyword evidence="3" id="KW-0804">Transcription</keyword>
<evidence type="ECO:0000256" key="2">
    <source>
        <dbReference type="ARBA" id="ARBA00023125"/>
    </source>
</evidence>
<dbReference type="PRINTS" id="PR00778">
    <property type="entry name" value="HTHARSR"/>
</dbReference>
<dbReference type="InterPro" id="IPR011991">
    <property type="entry name" value="ArsR-like_HTH"/>
</dbReference>
<dbReference type="GO" id="GO:0003700">
    <property type="term" value="F:DNA-binding transcription factor activity"/>
    <property type="evidence" value="ECO:0007669"/>
    <property type="project" value="InterPro"/>
</dbReference>
<dbReference type="InterPro" id="IPR036390">
    <property type="entry name" value="WH_DNA-bd_sf"/>
</dbReference>
<accession>A0A1I7NLZ4</accession>
<evidence type="ECO:0000256" key="3">
    <source>
        <dbReference type="ARBA" id="ARBA00023163"/>
    </source>
</evidence>
<keyword evidence="1" id="KW-0805">Transcription regulation</keyword>
<sequence length="106" mass="11706">MHDDDIANIMRALGHPVRLNILRFLASQQQGECCCGDVTESLPLAQSTVSQHIKVLLDAGLIERKAHGTRNRYTIRHDRLEEVSSAFGGLLDGLSFRAPQKEAEPA</sequence>
<dbReference type="Proteomes" id="UP000199074">
    <property type="component" value="Unassembled WGS sequence"/>
</dbReference>
<organism evidence="5 6">
    <name type="scientific">Devosia crocina</name>
    <dbReference type="NCBI Taxonomy" id="429728"/>
    <lineage>
        <taxon>Bacteria</taxon>
        <taxon>Pseudomonadati</taxon>
        <taxon>Pseudomonadota</taxon>
        <taxon>Alphaproteobacteria</taxon>
        <taxon>Hyphomicrobiales</taxon>
        <taxon>Devosiaceae</taxon>
        <taxon>Devosia</taxon>
    </lineage>
</organism>
<dbReference type="PROSITE" id="PS50987">
    <property type="entry name" value="HTH_ARSR_2"/>
    <property type="match status" value="1"/>
</dbReference>
<proteinExistence type="predicted"/>
<dbReference type="Gene3D" id="1.10.10.10">
    <property type="entry name" value="Winged helix-like DNA-binding domain superfamily/Winged helix DNA-binding domain"/>
    <property type="match status" value="1"/>
</dbReference>
<keyword evidence="2 5" id="KW-0238">DNA-binding</keyword>
<dbReference type="NCBIfam" id="NF033788">
    <property type="entry name" value="HTH_metalloreg"/>
    <property type="match status" value="1"/>
</dbReference>
<dbReference type="PANTHER" id="PTHR33154">
    <property type="entry name" value="TRANSCRIPTIONAL REGULATOR, ARSR FAMILY"/>
    <property type="match status" value="1"/>
</dbReference>
<dbReference type="EMBL" id="FPCK01000002">
    <property type="protein sequence ID" value="SFV35665.1"/>
    <property type="molecule type" value="Genomic_DNA"/>
</dbReference>
<dbReference type="GO" id="GO:0003677">
    <property type="term" value="F:DNA binding"/>
    <property type="evidence" value="ECO:0007669"/>
    <property type="project" value="UniProtKB-KW"/>
</dbReference>
<evidence type="ECO:0000256" key="1">
    <source>
        <dbReference type="ARBA" id="ARBA00023015"/>
    </source>
</evidence>
<dbReference type="SMART" id="SM00418">
    <property type="entry name" value="HTH_ARSR"/>
    <property type="match status" value="1"/>
</dbReference>
<dbReference type="PANTHER" id="PTHR33154:SF15">
    <property type="entry name" value="REGULATORY PROTEIN ARSR"/>
    <property type="match status" value="1"/>
</dbReference>
<dbReference type="CDD" id="cd00090">
    <property type="entry name" value="HTH_ARSR"/>
    <property type="match status" value="1"/>
</dbReference>
<dbReference type="SUPFAM" id="SSF46785">
    <property type="entry name" value="Winged helix' DNA-binding domain"/>
    <property type="match status" value="1"/>
</dbReference>
<keyword evidence="6" id="KW-1185">Reference proteome</keyword>
<dbReference type="RefSeq" id="WP_092424477.1">
    <property type="nucleotide sequence ID" value="NZ_FPCK01000002.1"/>
</dbReference>
<dbReference type="AlphaFoldDB" id="A0A1I7NLZ4"/>
<dbReference type="InterPro" id="IPR036388">
    <property type="entry name" value="WH-like_DNA-bd_sf"/>
</dbReference>
<feature type="domain" description="HTH arsR-type" evidence="4">
    <location>
        <begin position="1"/>
        <end position="95"/>
    </location>
</feature>